<proteinExistence type="inferred from homology"/>
<accession>W7M2T8</accession>
<dbReference type="InterPro" id="IPR036291">
    <property type="entry name" value="NAD(P)-bd_dom_sf"/>
</dbReference>
<evidence type="ECO:0000313" key="5">
    <source>
        <dbReference type="Proteomes" id="UP000009096"/>
    </source>
</evidence>
<gene>
    <name evidence="4" type="ORF">FVEG_06506</name>
</gene>
<comment type="similarity">
    <text evidence="1">Belongs to the short-chain dehydrogenases/reductases (SDR) family.</text>
</comment>
<evidence type="ECO:0000256" key="2">
    <source>
        <dbReference type="ARBA" id="ARBA00022857"/>
    </source>
</evidence>
<dbReference type="KEGG" id="fvr:FVEG_06506"/>
<dbReference type="OrthoDB" id="542013at2759"/>
<dbReference type="PANTHER" id="PTHR24320">
    <property type="entry name" value="RETINOL DEHYDROGENASE"/>
    <property type="match status" value="1"/>
</dbReference>
<dbReference type="SUPFAM" id="SSF51735">
    <property type="entry name" value="NAD(P)-binding Rossmann-fold domains"/>
    <property type="match status" value="1"/>
</dbReference>
<dbReference type="Pfam" id="PF00106">
    <property type="entry name" value="adh_short"/>
    <property type="match status" value="1"/>
</dbReference>
<keyword evidence="2" id="KW-0521">NADP</keyword>
<evidence type="ECO:0000256" key="3">
    <source>
        <dbReference type="ARBA" id="ARBA00023002"/>
    </source>
</evidence>
<sequence>MMRSQLISLPYPTKKFTGQTIIVTGSNIGLGLEAAHHFTRLDASKGEAAAASIEETTGRKGVDDVWELDLSKSESIQTFANRVDTLDRLDVIMANTGIMTKTFTRVEGNESQITVNVINTMLLSLMVLPAPRASAIKYKKPGVLSFTGSFVHYVAGYSERNAPSIFEELADEDKATMTGRYNVSKMMELLAVRELASKVSESKKESQVIVSVVNSGWVKTNMGNGEKSGLFAAFGRRYIARETEVGSRTLVHAAEGDPETHGQYLSDCKIGEVSSFVSSDAGAEEQKKVWRELSDILERVKPGIISVSEIGIKV</sequence>
<dbReference type="RefSeq" id="XP_018752049.1">
    <property type="nucleotide sequence ID" value="XM_018894901.1"/>
</dbReference>
<name>W7M2T8_GIBM7</name>
<evidence type="ECO:0000256" key="1">
    <source>
        <dbReference type="ARBA" id="ARBA00006484"/>
    </source>
</evidence>
<dbReference type="AlphaFoldDB" id="W7M2T8"/>
<dbReference type="InterPro" id="IPR002347">
    <property type="entry name" value="SDR_fam"/>
</dbReference>
<dbReference type="eggNOG" id="ENOG502SZ3M">
    <property type="taxonomic scope" value="Eukaryota"/>
</dbReference>
<dbReference type="EMBL" id="DS022249">
    <property type="protein sequence ID" value="EWG45858.1"/>
    <property type="molecule type" value="Genomic_DNA"/>
</dbReference>
<keyword evidence="5" id="KW-1185">Reference proteome</keyword>
<dbReference type="Gene3D" id="3.40.50.720">
    <property type="entry name" value="NAD(P)-binding Rossmann-like Domain"/>
    <property type="match status" value="1"/>
</dbReference>
<evidence type="ECO:0000313" key="4">
    <source>
        <dbReference type="EMBL" id="EWG45858.1"/>
    </source>
</evidence>
<organism evidence="4 5">
    <name type="scientific">Gibberella moniliformis (strain M3125 / FGSC 7600)</name>
    <name type="common">Maize ear and stalk rot fungus</name>
    <name type="synonym">Fusarium verticillioides</name>
    <dbReference type="NCBI Taxonomy" id="334819"/>
    <lineage>
        <taxon>Eukaryota</taxon>
        <taxon>Fungi</taxon>
        <taxon>Dikarya</taxon>
        <taxon>Ascomycota</taxon>
        <taxon>Pezizomycotina</taxon>
        <taxon>Sordariomycetes</taxon>
        <taxon>Hypocreomycetidae</taxon>
        <taxon>Hypocreales</taxon>
        <taxon>Nectriaceae</taxon>
        <taxon>Fusarium</taxon>
        <taxon>Fusarium fujikuroi species complex</taxon>
    </lineage>
</organism>
<reference evidence="4 5" key="1">
    <citation type="journal article" date="2010" name="Nature">
        <title>Comparative genomics reveals mobile pathogenicity chromosomes in Fusarium.</title>
        <authorList>
            <person name="Ma L.J."/>
            <person name="van der Does H.C."/>
            <person name="Borkovich K.A."/>
            <person name="Coleman J.J."/>
            <person name="Daboussi M.J."/>
            <person name="Di Pietro A."/>
            <person name="Dufresne M."/>
            <person name="Freitag M."/>
            <person name="Grabherr M."/>
            <person name="Henrissat B."/>
            <person name="Houterman P.M."/>
            <person name="Kang S."/>
            <person name="Shim W.B."/>
            <person name="Woloshuk C."/>
            <person name="Xie X."/>
            <person name="Xu J.R."/>
            <person name="Antoniw J."/>
            <person name="Baker S.E."/>
            <person name="Bluhm B.H."/>
            <person name="Breakspear A."/>
            <person name="Brown D.W."/>
            <person name="Butchko R.A."/>
            <person name="Chapman S."/>
            <person name="Coulson R."/>
            <person name="Coutinho P.M."/>
            <person name="Danchin E.G."/>
            <person name="Diener A."/>
            <person name="Gale L.R."/>
            <person name="Gardiner D.M."/>
            <person name="Goff S."/>
            <person name="Hammond-Kosack K.E."/>
            <person name="Hilburn K."/>
            <person name="Hua-Van A."/>
            <person name="Jonkers W."/>
            <person name="Kazan K."/>
            <person name="Kodira C.D."/>
            <person name="Koehrsen M."/>
            <person name="Kumar L."/>
            <person name="Lee Y.H."/>
            <person name="Li L."/>
            <person name="Manners J.M."/>
            <person name="Miranda-Saavedra D."/>
            <person name="Mukherjee M."/>
            <person name="Park G."/>
            <person name="Park J."/>
            <person name="Park S.Y."/>
            <person name="Proctor R.H."/>
            <person name="Regev A."/>
            <person name="Ruiz-Roldan M.C."/>
            <person name="Sain D."/>
            <person name="Sakthikumar S."/>
            <person name="Sykes S."/>
            <person name="Schwartz D.C."/>
            <person name="Turgeon B.G."/>
            <person name="Wapinski I."/>
            <person name="Yoder O."/>
            <person name="Young S."/>
            <person name="Zeng Q."/>
            <person name="Zhou S."/>
            <person name="Galagan J."/>
            <person name="Cuomo C.A."/>
            <person name="Kistler H.C."/>
            <person name="Rep M."/>
        </authorList>
    </citation>
    <scope>NUCLEOTIDE SEQUENCE [LARGE SCALE GENOMIC DNA]</scope>
    <source>
        <strain evidence="5">M3125 / FGSC 7600</strain>
    </source>
</reference>
<dbReference type="GO" id="GO:0016491">
    <property type="term" value="F:oxidoreductase activity"/>
    <property type="evidence" value="ECO:0007669"/>
    <property type="project" value="UniProtKB-KW"/>
</dbReference>
<dbReference type="EMBL" id="CM000584">
    <property type="protein sequence ID" value="EWG45858.1"/>
    <property type="molecule type" value="Genomic_DNA"/>
</dbReference>
<dbReference type="VEuPathDB" id="FungiDB:FVEG_06506"/>
<protein>
    <recommendedName>
        <fullName evidence="6">Alcohol dehydrogenase</fullName>
    </recommendedName>
</protein>
<keyword evidence="3" id="KW-0560">Oxidoreductase</keyword>
<dbReference type="GeneID" id="30064400"/>
<dbReference type="PRINTS" id="PR00081">
    <property type="entry name" value="GDHRDH"/>
</dbReference>
<dbReference type="PANTHER" id="PTHR24320:SF252">
    <property type="entry name" value="DEHYDROGENASE_REDUCTASE FAMILY PROTEIN, PUTATIVE (AFU_ORTHOLOGUE AFUA_3G08550)-RELATED"/>
    <property type="match status" value="1"/>
</dbReference>
<evidence type="ECO:0008006" key="6">
    <source>
        <dbReference type="Google" id="ProtNLM"/>
    </source>
</evidence>
<dbReference type="Proteomes" id="UP000009096">
    <property type="component" value="Chromosome 7"/>
</dbReference>